<evidence type="ECO:0000313" key="1">
    <source>
        <dbReference type="EMBL" id="CAJ1968558.1"/>
    </source>
</evidence>
<reference evidence="1" key="1">
    <citation type="submission" date="2023-10" db="EMBL/GenBank/DDBJ databases">
        <authorList>
            <person name="Domelevo Entfellner J.-B."/>
        </authorList>
    </citation>
    <scope>NUCLEOTIDE SEQUENCE</scope>
</reference>
<sequence length="118" mass="14142">MLVASWSMTMSWFHDPKGNNTKQRLLRQTRKEKEKRNCTDMQRVNNYDQKTKKLVQCRRTIHALKAKKQMRKHAKQSLWLKAYNNGKEMLHESFSDLVIVAFITQRMPFFMGQYCIAD</sequence>
<name>A0AA86VTQ1_9FABA</name>
<evidence type="ECO:0000313" key="2">
    <source>
        <dbReference type="Proteomes" id="UP001189624"/>
    </source>
</evidence>
<proteinExistence type="predicted"/>
<dbReference type="Gramene" id="rna-AYBTSS11_LOCUS21781">
    <property type="protein sequence ID" value="CAJ1968558.1"/>
    <property type="gene ID" value="gene-AYBTSS11_LOCUS21781"/>
</dbReference>
<dbReference type="Proteomes" id="UP001189624">
    <property type="component" value="Chromosome 7"/>
</dbReference>
<accession>A0AA86VTQ1</accession>
<keyword evidence="2" id="KW-1185">Reference proteome</keyword>
<organism evidence="1 2">
    <name type="scientific">Sphenostylis stenocarpa</name>
    <dbReference type="NCBI Taxonomy" id="92480"/>
    <lineage>
        <taxon>Eukaryota</taxon>
        <taxon>Viridiplantae</taxon>
        <taxon>Streptophyta</taxon>
        <taxon>Embryophyta</taxon>
        <taxon>Tracheophyta</taxon>
        <taxon>Spermatophyta</taxon>
        <taxon>Magnoliopsida</taxon>
        <taxon>eudicotyledons</taxon>
        <taxon>Gunneridae</taxon>
        <taxon>Pentapetalae</taxon>
        <taxon>rosids</taxon>
        <taxon>fabids</taxon>
        <taxon>Fabales</taxon>
        <taxon>Fabaceae</taxon>
        <taxon>Papilionoideae</taxon>
        <taxon>50 kb inversion clade</taxon>
        <taxon>NPAAA clade</taxon>
        <taxon>indigoferoid/millettioid clade</taxon>
        <taxon>Phaseoleae</taxon>
        <taxon>Sphenostylis</taxon>
    </lineage>
</organism>
<dbReference type="EMBL" id="OY731404">
    <property type="protein sequence ID" value="CAJ1968558.1"/>
    <property type="molecule type" value="Genomic_DNA"/>
</dbReference>
<gene>
    <name evidence="1" type="ORF">AYBTSS11_LOCUS21781</name>
</gene>
<dbReference type="AlphaFoldDB" id="A0AA86VTQ1"/>
<protein>
    <submittedName>
        <fullName evidence="1">Uncharacterized protein</fullName>
    </submittedName>
</protein>